<dbReference type="Proteomes" id="UP000002051">
    <property type="component" value="Unassembled WGS sequence"/>
</dbReference>
<dbReference type="PANTHER" id="PTHR32440:SF0">
    <property type="entry name" value="PHOSPHATASE DCR2-RELATED"/>
    <property type="match status" value="1"/>
</dbReference>
<reference evidence="2 4" key="2">
    <citation type="journal article" date="2014" name="BMC Genomics">
        <title>An improved genome release (version Mt4.0) for the model legume Medicago truncatula.</title>
        <authorList>
            <person name="Tang H."/>
            <person name="Krishnakumar V."/>
            <person name="Bidwell S."/>
            <person name="Rosen B."/>
            <person name="Chan A."/>
            <person name="Zhou S."/>
            <person name="Gentzbittel L."/>
            <person name="Childs K.L."/>
            <person name="Yandell M."/>
            <person name="Gundlach H."/>
            <person name="Mayer K.F."/>
            <person name="Schwartz D.C."/>
            <person name="Town C.D."/>
        </authorList>
    </citation>
    <scope>GENOME REANNOTATION</scope>
    <source>
        <strain evidence="3 4">cv. Jemalong A17</strain>
    </source>
</reference>
<organism evidence="2 4">
    <name type="scientific">Medicago truncatula</name>
    <name type="common">Barrel medic</name>
    <name type="synonym">Medicago tribuloides</name>
    <dbReference type="NCBI Taxonomy" id="3880"/>
    <lineage>
        <taxon>Eukaryota</taxon>
        <taxon>Viridiplantae</taxon>
        <taxon>Streptophyta</taxon>
        <taxon>Embryophyta</taxon>
        <taxon>Tracheophyta</taxon>
        <taxon>Spermatophyta</taxon>
        <taxon>Magnoliopsida</taxon>
        <taxon>eudicotyledons</taxon>
        <taxon>Gunneridae</taxon>
        <taxon>Pentapetalae</taxon>
        <taxon>rosids</taxon>
        <taxon>fabids</taxon>
        <taxon>Fabales</taxon>
        <taxon>Fabaceae</taxon>
        <taxon>Papilionoideae</taxon>
        <taxon>50 kb inversion clade</taxon>
        <taxon>NPAAA clade</taxon>
        <taxon>Hologalegina</taxon>
        <taxon>IRL clade</taxon>
        <taxon>Trifolieae</taxon>
        <taxon>Medicago</taxon>
    </lineage>
</organism>
<dbReference type="PANTHER" id="PTHR32440">
    <property type="entry name" value="PHOSPHATASE DCR2-RELATED-RELATED"/>
    <property type="match status" value="1"/>
</dbReference>
<dbReference type="AlphaFoldDB" id="G7I5Q0"/>
<feature type="signal peptide" evidence="1">
    <location>
        <begin position="1"/>
        <end position="23"/>
    </location>
</feature>
<dbReference type="EnsemblPlants" id="AES58889">
    <property type="protein sequence ID" value="AES58889"/>
    <property type="gene ID" value="MTR_1g009460"/>
</dbReference>
<sequence>MGLNFMILVVMVSWFWSFPTTCALAAKQQENLKLRFDQNGEFKILQVADMHYANGKTTLCLDVFPSQNASCNRSNNY</sequence>
<evidence type="ECO:0000256" key="1">
    <source>
        <dbReference type="SAM" id="SignalP"/>
    </source>
</evidence>
<feature type="chain" id="PRO_5014571963" evidence="1">
    <location>
        <begin position="24"/>
        <end position="77"/>
    </location>
</feature>
<dbReference type="HOGENOM" id="CLU_2641768_0_0_1"/>
<keyword evidence="1" id="KW-0732">Signal</keyword>
<dbReference type="PaxDb" id="3880-AES58889"/>
<gene>
    <name evidence="2" type="ordered locus">MTR_1g009460</name>
</gene>
<accession>G7I5Q0</accession>
<evidence type="ECO:0000313" key="3">
    <source>
        <dbReference type="EnsemblPlants" id="AES58889"/>
    </source>
</evidence>
<name>G7I5Q0_MEDTR</name>
<protein>
    <submittedName>
        <fullName evidence="2">Inactive purple acid phosphatase, putative</fullName>
    </submittedName>
</protein>
<reference evidence="3" key="3">
    <citation type="submission" date="2015-04" db="UniProtKB">
        <authorList>
            <consortium name="EnsemblPlants"/>
        </authorList>
    </citation>
    <scope>IDENTIFICATION</scope>
    <source>
        <strain evidence="3">cv. Jemalong A17</strain>
    </source>
</reference>
<dbReference type="eggNOG" id="KOG1432">
    <property type="taxonomic scope" value="Eukaryota"/>
</dbReference>
<reference evidence="2 4" key="1">
    <citation type="journal article" date="2011" name="Nature">
        <title>The Medicago genome provides insight into the evolution of rhizobial symbioses.</title>
        <authorList>
            <person name="Young N.D."/>
            <person name="Debelle F."/>
            <person name="Oldroyd G.E."/>
            <person name="Geurts R."/>
            <person name="Cannon S.B."/>
            <person name="Udvardi M.K."/>
            <person name="Benedito V.A."/>
            <person name="Mayer K.F."/>
            <person name="Gouzy J."/>
            <person name="Schoof H."/>
            <person name="Van de Peer Y."/>
            <person name="Proost S."/>
            <person name="Cook D.R."/>
            <person name="Meyers B.C."/>
            <person name="Spannagl M."/>
            <person name="Cheung F."/>
            <person name="De Mita S."/>
            <person name="Krishnakumar V."/>
            <person name="Gundlach H."/>
            <person name="Zhou S."/>
            <person name="Mudge J."/>
            <person name="Bharti A.K."/>
            <person name="Murray J.D."/>
            <person name="Naoumkina M.A."/>
            <person name="Rosen B."/>
            <person name="Silverstein K.A."/>
            <person name="Tang H."/>
            <person name="Rombauts S."/>
            <person name="Zhao P.X."/>
            <person name="Zhou P."/>
            <person name="Barbe V."/>
            <person name="Bardou P."/>
            <person name="Bechner M."/>
            <person name="Bellec A."/>
            <person name="Berger A."/>
            <person name="Berges H."/>
            <person name="Bidwell S."/>
            <person name="Bisseling T."/>
            <person name="Choisne N."/>
            <person name="Couloux A."/>
            <person name="Denny R."/>
            <person name="Deshpande S."/>
            <person name="Dai X."/>
            <person name="Doyle J.J."/>
            <person name="Dudez A.M."/>
            <person name="Farmer A.D."/>
            <person name="Fouteau S."/>
            <person name="Franken C."/>
            <person name="Gibelin C."/>
            <person name="Gish J."/>
            <person name="Goldstein S."/>
            <person name="Gonzalez A.J."/>
            <person name="Green P.J."/>
            <person name="Hallab A."/>
            <person name="Hartog M."/>
            <person name="Hua A."/>
            <person name="Humphray S.J."/>
            <person name="Jeong D.H."/>
            <person name="Jing Y."/>
            <person name="Jocker A."/>
            <person name="Kenton S.M."/>
            <person name="Kim D.J."/>
            <person name="Klee K."/>
            <person name="Lai H."/>
            <person name="Lang C."/>
            <person name="Lin S."/>
            <person name="Macmil S.L."/>
            <person name="Magdelenat G."/>
            <person name="Matthews L."/>
            <person name="McCorrison J."/>
            <person name="Monaghan E.L."/>
            <person name="Mun J.H."/>
            <person name="Najar F.Z."/>
            <person name="Nicholson C."/>
            <person name="Noirot C."/>
            <person name="O'Bleness M."/>
            <person name="Paule C.R."/>
            <person name="Poulain J."/>
            <person name="Prion F."/>
            <person name="Qin B."/>
            <person name="Qu C."/>
            <person name="Retzel E.F."/>
            <person name="Riddle C."/>
            <person name="Sallet E."/>
            <person name="Samain S."/>
            <person name="Samson N."/>
            <person name="Sanders I."/>
            <person name="Saurat O."/>
            <person name="Scarpelli C."/>
            <person name="Schiex T."/>
            <person name="Segurens B."/>
            <person name="Severin A.J."/>
            <person name="Sherrier D.J."/>
            <person name="Shi R."/>
            <person name="Sims S."/>
            <person name="Singer S.R."/>
            <person name="Sinharoy S."/>
            <person name="Sterck L."/>
            <person name="Viollet A."/>
            <person name="Wang B.B."/>
            <person name="Wang K."/>
            <person name="Wang M."/>
            <person name="Wang X."/>
            <person name="Warfsmann J."/>
            <person name="Weissenbach J."/>
            <person name="White D.D."/>
            <person name="White J.D."/>
            <person name="Wiley G.B."/>
            <person name="Wincker P."/>
            <person name="Xing Y."/>
            <person name="Yang L."/>
            <person name="Yao Z."/>
            <person name="Ying F."/>
            <person name="Zhai J."/>
            <person name="Zhou L."/>
            <person name="Zuber A."/>
            <person name="Denarie J."/>
            <person name="Dixon R.A."/>
            <person name="May G.D."/>
            <person name="Schwartz D.C."/>
            <person name="Rogers J."/>
            <person name="Quetier F."/>
            <person name="Town C.D."/>
            <person name="Roe B.A."/>
        </authorList>
    </citation>
    <scope>NUCLEOTIDE SEQUENCE [LARGE SCALE GENOMIC DNA]</scope>
    <source>
        <strain evidence="2">A17</strain>
        <strain evidence="3 4">cv. Jemalong A17</strain>
    </source>
</reference>
<dbReference type="STRING" id="3880.G7I5Q0"/>
<keyword evidence="4" id="KW-1185">Reference proteome</keyword>
<proteinExistence type="predicted"/>
<evidence type="ECO:0000313" key="2">
    <source>
        <dbReference type="EMBL" id="AES58889.1"/>
    </source>
</evidence>
<evidence type="ECO:0000313" key="4">
    <source>
        <dbReference type="Proteomes" id="UP000002051"/>
    </source>
</evidence>
<dbReference type="EMBL" id="CM001217">
    <property type="protein sequence ID" value="AES58889.1"/>
    <property type="molecule type" value="Genomic_DNA"/>
</dbReference>